<feature type="compositionally biased region" description="Basic and acidic residues" evidence="1">
    <location>
        <begin position="1"/>
        <end position="25"/>
    </location>
</feature>
<keyword evidence="3" id="KW-0378">Hydrolase</keyword>
<reference evidence="3" key="1">
    <citation type="submission" date="2021-07" db="EMBL/GenBank/DDBJ databases">
        <title>Roseobacter insulae sp. nov., isolated from a tidal flat.</title>
        <authorList>
            <person name="Park S."/>
            <person name="Yoon J.-H."/>
        </authorList>
    </citation>
    <scope>NUCLEOTIDE SEQUENCE</scope>
    <source>
        <strain evidence="3">YSTF-M11</strain>
    </source>
</reference>
<dbReference type="GO" id="GO:0004519">
    <property type="term" value="F:endonuclease activity"/>
    <property type="evidence" value="ECO:0007669"/>
    <property type="project" value="UniProtKB-KW"/>
</dbReference>
<evidence type="ECO:0000256" key="1">
    <source>
        <dbReference type="SAM" id="MobiDB-lite"/>
    </source>
</evidence>
<keyword evidence="3" id="KW-0255">Endonuclease</keyword>
<dbReference type="InterPro" id="IPR005135">
    <property type="entry name" value="Endo/exonuclease/phosphatase"/>
</dbReference>
<keyword evidence="4" id="KW-1185">Reference proteome</keyword>
<evidence type="ECO:0000313" key="3">
    <source>
        <dbReference type="EMBL" id="MBW4709494.1"/>
    </source>
</evidence>
<keyword evidence="3" id="KW-0540">Nuclease</keyword>
<gene>
    <name evidence="3" type="ORF">KX928_17015</name>
</gene>
<dbReference type="Pfam" id="PF03372">
    <property type="entry name" value="Exo_endo_phos"/>
    <property type="match status" value="1"/>
</dbReference>
<proteinExistence type="predicted"/>
<feature type="region of interest" description="Disordered" evidence="1">
    <location>
        <begin position="1"/>
        <end position="28"/>
    </location>
</feature>
<evidence type="ECO:0000313" key="4">
    <source>
        <dbReference type="Proteomes" id="UP001138661"/>
    </source>
</evidence>
<feature type="domain" description="Endonuclease/exonuclease/phosphatase" evidence="2">
    <location>
        <begin position="64"/>
        <end position="370"/>
    </location>
</feature>
<name>A0A9X1FXA6_9RHOB</name>
<sequence length="392" mass="42574">MGFPSRQHDHARHCLEPDREHDPRKAPPRLQECGQRHRISNRLIAAALALAGSSVAAGDLRVATYNTELQRKGPGLLLRDILRGEDDQVAATLRVIAEVDADILVLQGFDYDLTGAALSAYVKALAEAGAHYPHQFAGRPNTGMATGLDMDGNGKLGEPRDAQGYGQFSGQGGMAILSRYPIMTGEVQDFSSLLWRDVPDALLPITDNGPFPSEEVQAIQRLSTTAHWVVPVDVPDTGRVSLMTFHASPPVFDGPEDRNGRRNHDEIMFWQHYLAGAFGPAPGEAFILLGDFNQDRRGGEGLKAAIATILDDPRLQDPRPASRGSEIVSGDALDTVDWDDPVPGNLRVDYVLPSVDWRVTGAGVVWPDPATPMGLVAAQASRHRLVWVDLAR</sequence>
<accession>A0A9X1FXA6</accession>
<dbReference type="AlphaFoldDB" id="A0A9X1FXA6"/>
<organism evidence="3 4">
    <name type="scientific">Roseobacter insulae</name>
    <dbReference type="NCBI Taxonomy" id="2859783"/>
    <lineage>
        <taxon>Bacteria</taxon>
        <taxon>Pseudomonadati</taxon>
        <taxon>Pseudomonadota</taxon>
        <taxon>Alphaproteobacteria</taxon>
        <taxon>Rhodobacterales</taxon>
        <taxon>Roseobacteraceae</taxon>
        <taxon>Roseobacter</taxon>
    </lineage>
</organism>
<comment type="caution">
    <text evidence="3">The sequence shown here is derived from an EMBL/GenBank/DDBJ whole genome shotgun (WGS) entry which is preliminary data.</text>
</comment>
<dbReference type="EMBL" id="JAHXDN010000004">
    <property type="protein sequence ID" value="MBW4709494.1"/>
    <property type="molecule type" value="Genomic_DNA"/>
</dbReference>
<evidence type="ECO:0000259" key="2">
    <source>
        <dbReference type="Pfam" id="PF03372"/>
    </source>
</evidence>
<dbReference type="Proteomes" id="UP001138661">
    <property type="component" value="Unassembled WGS sequence"/>
</dbReference>
<protein>
    <submittedName>
        <fullName evidence="3">Endonuclease/exonuclease/phosphatase family protein</fullName>
    </submittedName>
</protein>